<dbReference type="OrthoDB" id="7596534at2"/>
<evidence type="ECO:0000313" key="9">
    <source>
        <dbReference type="Proteomes" id="UP000015346"/>
    </source>
</evidence>
<dbReference type="STRING" id="1123069.ruthe_00982"/>
<feature type="binding site" description="covalent" evidence="7">
    <location>
        <position position="144"/>
    </location>
    <ligand>
        <name>heme c</name>
        <dbReference type="ChEBI" id="CHEBI:61717"/>
    </ligand>
</feature>
<keyword evidence="9" id="KW-1185">Reference proteome</keyword>
<dbReference type="PATRIC" id="fig|1123069.3.peg.953"/>
<sequence>MRQFSPFIIAIAIAANGAPALSQDGSPEERAIEIRQGHMLNYAANIGVLVGMAQGNAEYDAETARRAADNLFHLASIDQSHYWLPGTAQGEIEGSGALPAIWENMADFEARHAALLEAVTALQSAAGTDLAALQGALGAVGQACSGCHQSYRARE</sequence>
<gene>
    <name evidence="8" type="ORF">ruthe_00982</name>
</gene>
<protein>
    <submittedName>
        <fullName evidence="8">Cytochrome c556</fullName>
    </submittedName>
</protein>
<keyword evidence="2 7" id="KW-0349">Heme</keyword>
<dbReference type="GO" id="GO:0042597">
    <property type="term" value="C:periplasmic space"/>
    <property type="evidence" value="ECO:0007669"/>
    <property type="project" value="InterPro"/>
</dbReference>
<evidence type="ECO:0000256" key="6">
    <source>
        <dbReference type="PIRSR" id="PIRSR000027-1"/>
    </source>
</evidence>
<dbReference type="GO" id="GO:0020037">
    <property type="term" value="F:heme binding"/>
    <property type="evidence" value="ECO:0007669"/>
    <property type="project" value="InterPro"/>
</dbReference>
<proteinExistence type="predicted"/>
<evidence type="ECO:0000256" key="1">
    <source>
        <dbReference type="ARBA" id="ARBA00022448"/>
    </source>
</evidence>
<dbReference type="InterPro" id="IPR012127">
    <property type="entry name" value="Cyt_c_prime"/>
</dbReference>
<dbReference type="GO" id="GO:0022900">
    <property type="term" value="P:electron transport chain"/>
    <property type="evidence" value="ECO:0007669"/>
    <property type="project" value="InterPro"/>
</dbReference>
<dbReference type="PIRSF" id="PIRSF000027">
    <property type="entry name" value="Cytc_c_prime"/>
    <property type="match status" value="1"/>
</dbReference>
<dbReference type="GO" id="GO:0009055">
    <property type="term" value="F:electron transfer activity"/>
    <property type="evidence" value="ECO:0007669"/>
    <property type="project" value="InterPro"/>
</dbReference>
<evidence type="ECO:0000256" key="4">
    <source>
        <dbReference type="ARBA" id="ARBA00022982"/>
    </source>
</evidence>
<dbReference type="Gene3D" id="1.20.120.10">
    <property type="entry name" value="Cytochrome c/b562"/>
    <property type="match status" value="1"/>
</dbReference>
<organism evidence="8 9">
    <name type="scientific">Rubellimicrobium thermophilum DSM 16684</name>
    <dbReference type="NCBI Taxonomy" id="1123069"/>
    <lineage>
        <taxon>Bacteria</taxon>
        <taxon>Pseudomonadati</taxon>
        <taxon>Pseudomonadota</taxon>
        <taxon>Alphaproteobacteria</taxon>
        <taxon>Rhodobacterales</taxon>
        <taxon>Roseobacteraceae</taxon>
        <taxon>Rubellimicrobium</taxon>
    </lineage>
</organism>
<dbReference type="EMBL" id="AOLV01000010">
    <property type="protein sequence ID" value="EPX86173.1"/>
    <property type="molecule type" value="Genomic_DNA"/>
</dbReference>
<evidence type="ECO:0000256" key="5">
    <source>
        <dbReference type="ARBA" id="ARBA00023004"/>
    </source>
</evidence>
<dbReference type="RefSeq" id="WP_021097081.1">
    <property type="nucleotide sequence ID" value="NZ_KE557320.1"/>
</dbReference>
<dbReference type="InterPro" id="IPR010980">
    <property type="entry name" value="Cyt_c/b562"/>
</dbReference>
<dbReference type="InterPro" id="IPR002321">
    <property type="entry name" value="Cyt_c_II"/>
</dbReference>
<evidence type="ECO:0000256" key="2">
    <source>
        <dbReference type="ARBA" id="ARBA00022617"/>
    </source>
</evidence>
<name>S9R2I1_9RHOB</name>
<dbReference type="Proteomes" id="UP000015346">
    <property type="component" value="Unassembled WGS sequence"/>
</dbReference>
<feature type="binding site" description="covalent" evidence="7">
    <location>
        <position position="147"/>
    </location>
    <ligand>
        <name>heme c</name>
        <dbReference type="ChEBI" id="CHEBI:61717"/>
    </ligand>
</feature>
<dbReference type="Pfam" id="PF01322">
    <property type="entry name" value="Cytochrom_C_2"/>
    <property type="match status" value="1"/>
</dbReference>
<comment type="caution">
    <text evidence="8">The sequence shown here is derived from an EMBL/GenBank/DDBJ whole genome shotgun (WGS) entry which is preliminary data.</text>
</comment>
<dbReference type="SUPFAM" id="SSF47175">
    <property type="entry name" value="Cytochromes"/>
    <property type="match status" value="1"/>
</dbReference>
<keyword evidence="4" id="KW-0249">Electron transport</keyword>
<reference evidence="8 9" key="1">
    <citation type="journal article" date="2013" name="Stand. Genomic Sci.">
        <title>Genome sequence of the reddish-pigmented Rubellimicrobium thermophilum type strain (DSM 16684(T)), a member of the Roseobacter clade.</title>
        <authorList>
            <person name="Fiebig A."/>
            <person name="Riedel T."/>
            <person name="Gronow S."/>
            <person name="Petersen J."/>
            <person name="Klenk H.P."/>
            <person name="Goker M."/>
        </authorList>
    </citation>
    <scope>NUCLEOTIDE SEQUENCE [LARGE SCALE GENOMIC DNA]</scope>
    <source>
        <strain evidence="8 9">DSM 16684</strain>
    </source>
</reference>
<dbReference type="AlphaFoldDB" id="S9R2I1"/>
<dbReference type="GO" id="GO:0005506">
    <property type="term" value="F:iron ion binding"/>
    <property type="evidence" value="ECO:0007669"/>
    <property type="project" value="InterPro"/>
</dbReference>
<feature type="binding site" description="axial binding residue" evidence="6">
    <location>
        <position position="148"/>
    </location>
    <ligand>
        <name>heme c</name>
        <dbReference type="ChEBI" id="CHEBI:61717"/>
    </ligand>
    <ligandPart>
        <name>Fe</name>
        <dbReference type="ChEBI" id="CHEBI:18248"/>
    </ligandPart>
</feature>
<evidence type="ECO:0000256" key="7">
    <source>
        <dbReference type="PIRSR" id="PIRSR000027-2"/>
    </source>
</evidence>
<accession>S9R2I1</accession>
<dbReference type="HOGENOM" id="CLU_106713_4_0_5"/>
<dbReference type="InterPro" id="IPR015984">
    <property type="entry name" value="Cyt_c_prime_subgr"/>
</dbReference>
<evidence type="ECO:0000256" key="3">
    <source>
        <dbReference type="ARBA" id="ARBA00022723"/>
    </source>
</evidence>
<keyword evidence="1" id="KW-0813">Transport</keyword>
<dbReference type="PRINTS" id="PR00608">
    <property type="entry name" value="CYTCHROMECII"/>
</dbReference>
<keyword evidence="5 6" id="KW-0408">Iron</keyword>
<keyword evidence="3 6" id="KW-0479">Metal-binding</keyword>
<evidence type="ECO:0000313" key="8">
    <source>
        <dbReference type="EMBL" id="EPX86173.1"/>
    </source>
</evidence>
<comment type="PTM">
    <text evidence="7">Binds 1 heme group per subunit.</text>
</comment>
<dbReference type="PROSITE" id="PS51009">
    <property type="entry name" value="CYTCII"/>
    <property type="match status" value="1"/>
</dbReference>